<dbReference type="GeneID" id="112452613"/>
<reference evidence="4" key="1">
    <citation type="submission" date="2025-08" db="UniProtKB">
        <authorList>
            <consortium name="RefSeq"/>
        </authorList>
    </citation>
    <scope>IDENTIFICATION</scope>
    <source>
        <tissue evidence="4">Whole body</tissue>
    </source>
</reference>
<dbReference type="OrthoDB" id="6776802at2759"/>
<evidence type="ECO:0000259" key="2">
    <source>
        <dbReference type="PROSITE" id="PS50090"/>
    </source>
</evidence>
<evidence type="ECO:0000313" key="3">
    <source>
        <dbReference type="Proteomes" id="UP000504618"/>
    </source>
</evidence>
<dbReference type="InterPro" id="IPR044822">
    <property type="entry name" value="Myb_DNA-bind_4"/>
</dbReference>
<evidence type="ECO:0000256" key="1">
    <source>
        <dbReference type="SAM" id="MobiDB-lite"/>
    </source>
</evidence>
<dbReference type="Gene3D" id="1.10.10.60">
    <property type="entry name" value="Homeodomain-like"/>
    <property type="match status" value="1"/>
</dbReference>
<organism evidence="3 4">
    <name type="scientific">Temnothorax curvispinosus</name>
    <dbReference type="NCBI Taxonomy" id="300111"/>
    <lineage>
        <taxon>Eukaryota</taxon>
        <taxon>Metazoa</taxon>
        <taxon>Ecdysozoa</taxon>
        <taxon>Arthropoda</taxon>
        <taxon>Hexapoda</taxon>
        <taxon>Insecta</taxon>
        <taxon>Pterygota</taxon>
        <taxon>Neoptera</taxon>
        <taxon>Endopterygota</taxon>
        <taxon>Hymenoptera</taxon>
        <taxon>Apocrita</taxon>
        <taxon>Aculeata</taxon>
        <taxon>Formicoidea</taxon>
        <taxon>Formicidae</taxon>
        <taxon>Myrmicinae</taxon>
        <taxon>Temnothorax</taxon>
    </lineage>
</organism>
<sequence>MAASKDKDPSLKDKNELTTAWCDESTRLLLDKYEQYLPLIGPMKRFKCKKSMWIQISNDILTELNIVRSSTQCENRYKTILKRKMQSVRSNQQSGAKRTRVDFEEELNKIKAIDDSLEPEVMQGPGKIIEKQQENIAMDPKVTKSQKAPKKMSISETLLRIQKDKEKKRERRHTEKLDILRSFMRIFSNDTIDSNRDSTDNDTIDLHQDSTTDNDTIDLNQDSSSD</sequence>
<dbReference type="RefSeq" id="XP_024868670.1">
    <property type="nucleotide sequence ID" value="XM_025012902.1"/>
</dbReference>
<keyword evidence="3" id="KW-1185">Reference proteome</keyword>
<protein>
    <submittedName>
        <fullName evidence="4">Uncharacterized protein LOC112452613 isoform X1</fullName>
    </submittedName>
</protein>
<dbReference type="InterPro" id="IPR001005">
    <property type="entry name" value="SANT/Myb"/>
</dbReference>
<evidence type="ECO:0000313" key="4">
    <source>
        <dbReference type="RefSeq" id="XP_024868670.1"/>
    </source>
</evidence>
<dbReference type="AlphaFoldDB" id="A0A6J1PHD4"/>
<dbReference type="PROSITE" id="PS50090">
    <property type="entry name" value="MYB_LIKE"/>
    <property type="match status" value="1"/>
</dbReference>
<dbReference type="Pfam" id="PF13837">
    <property type="entry name" value="Myb_DNA-bind_4"/>
    <property type="match status" value="1"/>
</dbReference>
<feature type="domain" description="Myb-like" evidence="2">
    <location>
        <begin position="13"/>
        <end position="81"/>
    </location>
</feature>
<feature type="region of interest" description="Disordered" evidence="1">
    <location>
        <begin position="195"/>
        <end position="226"/>
    </location>
</feature>
<feature type="compositionally biased region" description="Polar residues" evidence="1">
    <location>
        <begin position="211"/>
        <end position="226"/>
    </location>
</feature>
<proteinExistence type="predicted"/>
<feature type="compositionally biased region" description="Basic and acidic residues" evidence="1">
    <location>
        <begin position="195"/>
        <end position="210"/>
    </location>
</feature>
<accession>A0A6J1PHD4</accession>
<name>A0A6J1PHD4_9HYME</name>
<dbReference type="Proteomes" id="UP000504618">
    <property type="component" value="Unplaced"/>
</dbReference>
<gene>
    <name evidence="4" type="primary">LOC112452613</name>
</gene>